<proteinExistence type="predicted"/>
<feature type="repeat" description="TPR" evidence="1">
    <location>
        <begin position="200"/>
        <end position="233"/>
    </location>
</feature>
<feature type="compositionally biased region" description="Low complexity" evidence="2">
    <location>
        <begin position="99"/>
        <end position="114"/>
    </location>
</feature>
<reference evidence="3 4" key="1">
    <citation type="submission" date="2016-10" db="EMBL/GenBank/DDBJ databases">
        <authorList>
            <person name="Cai Z."/>
        </authorList>
    </citation>
    <scope>NUCLEOTIDE SEQUENCE [LARGE SCALE GENOMIC DNA]</scope>
</reference>
<feature type="region of interest" description="Disordered" evidence="2">
    <location>
        <begin position="99"/>
        <end position="119"/>
    </location>
</feature>
<evidence type="ECO:0000256" key="1">
    <source>
        <dbReference type="PROSITE-ProRule" id="PRU00339"/>
    </source>
</evidence>
<name>A0A383VAF1_TETOB</name>
<dbReference type="PANTHER" id="PTHR46014:SF1">
    <property type="entry name" value="TETRATRICOPEPTIDE REPEAT PROTEIN 1"/>
    <property type="match status" value="1"/>
</dbReference>
<dbReference type="InterPro" id="IPR019734">
    <property type="entry name" value="TPR_rpt"/>
</dbReference>
<accession>A0A383VAF1</accession>
<dbReference type="STRING" id="3088.A0A383VAF1"/>
<sequence length="298" mass="31212">MTSSAADLFMHPQSCVVDEIVDEPDVPPSSSEQRQEPGHSLDPSAEAAAGTAAAAELGTSATASEAPTAAADAAVSSSAAAEAAAEAATSGASAAADAQATDAAASSSSSGSEEQQMDPQLQQLIAECERLKQEGNALYAQGEYDGALQRYWQAIDQAPEDAQERAVYLCNAAACYLKKQDWQLACEQCSAALKINGSYLKALVRRATALQELDDLEHALADAQKVVELDPGNAWAVKTVAQLTPEVQARQEKLKEEMLGKLKDLGNSLLGKFGLSLDNFKAEQDPATGGYSIKFNQS</sequence>
<dbReference type="AlphaFoldDB" id="A0A383VAF1"/>
<dbReference type="PANTHER" id="PTHR46014">
    <property type="entry name" value="TETRATRICOPEPTIDE REPEAT PROTEIN 1"/>
    <property type="match status" value="1"/>
</dbReference>
<feature type="region of interest" description="Disordered" evidence="2">
    <location>
        <begin position="1"/>
        <end position="84"/>
    </location>
</feature>
<keyword evidence="4" id="KW-1185">Reference proteome</keyword>
<gene>
    <name evidence="3" type="ORF">BQ4739_LOCUS3132</name>
</gene>
<organism evidence="3 4">
    <name type="scientific">Tetradesmus obliquus</name>
    <name type="common">Green alga</name>
    <name type="synonym">Acutodesmus obliquus</name>
    <dbReference type="NCBI Taxonomy" id="3088"/>
    <lineage>
        <taxon>Eukaryota</taxon>
        <taxon>Viridiplantae</taxon>
        <taxon>Chlorophyta</taxon>
        <taxon>core chlorophytes</taxon>
        <taxon>Chlorophyceae</taxon>
        <taxon>CS clade</taxon>
        <taxon>Sphaeropleales</taxon>
        <taxon>Scenedesmaceae</taxon>
        <taxon>Tetradesmus</taxon>
    </lineage>
</organism>
<dbReference type="Proteomes" id="UP000256970">
    <property type="component" value="Unassembled WGS sequence"/>
</dbReference>
<keyword evidence="1" id="KW-0802">TPR repeat</keyword>
<dbReference type="PROSITE" id="PS50005">
    <property type="entry name" value="TPR"/>
    <property type="match status" value="2"/>
</dbReference>
<dbReference type="EMBL" id="FNXT01000240">
    <property type="protein sequence ID" value="SZX62555.1"/>
    <property type="molecule type" value="Genomic_DNA"/>
</dbReference>
<evidence type="ECO:0000256" key="2">
    <source>
        <dbReference type="SAM" id="MobiDB-lite"/>
    </source>
</evidence>
<dbReference type="InterPro" id="IPR052769">
    <property type="entry name" value="TPR_domain_protein"/>
</dbReference>
<dbReference type="InterPro" id="IPR011990">
    <property type="entry name" value="TPR-like_helical_dom_sf"/>
</dbReference>
<dbReference type="SMART" id="SM00028">
    <property type="entry name" value="TPR"/>
    <property type="match status" value="3"/>
</dbReference>
<feature type="repeat" description="TPR" evidence="1">
    <location>
        <begin position="128"/>
        <end position="161"/>
    </location>
</feature>
<feature type="compositionally biased region" description="Low complexity" evidence="2">
    <location>
        <begin position="44"/>
        <end position="84"/>
    </location>
</feature>
<dbReference type="SUPFAM" id="SSF48452">
    <property type="entry name" value="TPR-like"/>
    <property type="match status" value="1"/>
</dbReference>
<evidence type="ECO:0000313" key="4">
    <source>
        <dbReference type="Proteomes" id="UP000256970"/>
    </source>
</evidence>
<protein>
    <submittedName>
        <fullName evidence="3">Uncharacterized protein</fullName>
    </submittedName>
</protein>
<evidence type="ECO:0000313" key="3">
    <source>
        <dbReference type="EMBL" id="SZX62555.1"/>
    </source>
</evidence>
<dbReference type="Gene3D" id="1.25.40.10">
    <property type="entry name" value="Tetratricopeptide repeat domain"/>
    <property type="match status" value="1"/>
</dbReference>